<sequence length="376" mass="41866">MHHLMDEPEGPFLVRFHHTVGTGVSPYEYDELYRRVLLNGISGIPKIFLDTNFWVWLRDAREDGSSERDSLLRRLRAGARERRLTCVLHGGTFTEFAKQQNLAKLHAIAAIADELCEGVCLTSTEEQRLIEAWSFASEALRVPFDGQVGRWTHVGQMFKSTYPDIDLPMTALTRDVLYKCVSDAAHTTSLTRLISDLGDLSCFAESIDARTVATVERLKKDSKAKGLKRSTSRVIAFRVALEKDYAAAFESQMKRHYEAIGAKTSPHDINRWVGDIIDRAVDEFRVGKLGGHLASAAIFADLFALYEVGDPHRSLTPNDWDDWDHAASALPHCDAFFTEAHLASQLNQPNGCAARYQCKVAGSIRAALAALDAMGL</sequence>
<evidence type="ECO:0000313" key="2">
    <source>
        <dbReference type="Proteomes" id="UP000521199"/>
    </source>
</evidence>
<dbReference type="EMBL" id="JACHHP010000003">
    <property type="protein sequence ID" value="MBB5208420.1"/>
    <property type="molecule type" value="Genomic_DNA"/>
</dbReference>
<name>A0A7W8D5S8_9GAMM</name>
<protein>
    <recommendedName>
        <fullName evidence="3">PIN domain-containing protein</fullName>
    </recommendedName>
</protein>
<gene>
    <name evidence="1" type="ORF">HNQ52_001962</name>
</gene>
<dbReference type="AlphaFoldDB" id="A0A7W8D5S8"/>
<reference evidence="1 2" key="1">
    <citation type="submission" date="2020-08" db="EMBL/GenBank/DDBJ databases">
        <title>Genomic Encyclopedia of Type Strains, Phase IV (KMG-IV): sequencing the most valuable type-strain genomes for metagenomic binning, comparative biology and taxonomic classification.</title>
        <authorList>
            <person name="Goeker M."/>
        </authorList>
    </citation>
    <scope>NUCLEOTIDE SEQUENCE [LARGE SCALE GENOMIC DNA]</scope>
    <source>
        <strain evidence="1 2">DSM 24163</strain>
    </source>
</reference>
<dbReference type="RefSeq" id="WP_183960951.1">
    <property type="nucleotide sequence ID" value="NZ_JACHHP010000003.1"/>
</dbReference>
<keyword evidence="2" id="KW-1185">Reference proteome</keyword>
<proteinExistence type="predicted"/>
<comment type="caution">
    <text evidence="1">The sequence shown here is derived from an EMBL/GenBank/DDBJ whole genome shotgun (WGS) entry which is preliminary data.</text>
</comment>
<dbReference type="Proteomes" id="UP000521199">
    <property type="component" value="Unassembled WGS sequence"/>
</dbReference>
<evidence type="ECO:0000313" key="1">
    <source>
        <dbReference type="EMBL" id="MBB5208420.1"/>
    </source>
</evidence>
<organism evidence="1 2">
    <name type="scientific">Chiayiivirga flava</name>
    <dbReference type="NCBI Taxonomy" id="659595"/>
    <lineage>
        <taxon>Bacteria</taxon>
        <taxon>Pseudomonadati</taxon>
        <taxon>Pseudomonadota</taxon>
        <taxon>Gammaproteobacteria</taxon>
        <taxon>Lysobacterales</taxon>
        <taxon>Lysobacteraceae</taxon>
        <taxon>Chiayiivirga</taxon>
    </lineage>
</organism>
<evidence type="ECO:0008006" key="3">
    <source>
        <dbReference type="Google" id="ProtNLM"/>
    </source>
</evidence>
<accession>A0A7W8D5S8</accession>